<feature type="transmembrane region" description="Helical" evidence="6">
    <location>
        <begin position="14"/>
        <end position="33"/>
    </location>
</feature>
<evidence type="ECO:0000313" key="9">
    <source>
        <dbReference type="Proteomes" id="UP000008332"/>
    </source>
</evidence>
<feature type="transmembrane region" description="Helical" evidence="6">
    <location>
        <begin position="200"/>
        <end position="220"/>
    </location>
</feature>
<keyword evidence="9" id="KW-1185">Reference proteome</keyword>
<evidence type="ECO:0000256" key="3">
    <source>
        <dbReference type="ARBA" id="ARBA00022692"/>
    </source>
</evidence>
<dbReference type="AlphaFoldDB" id="Q221F3"/>
<keyword evidence="4 6" id="KW-1133">Transmembrane helix</keyword>
<dbReference type="PANTHER" id="PTHR30485:SF2">
    <property type="entry name" value="BLL0597 PROTEIN"/>
    <property type="match status" value="1"/>
</dbReference>
<dbReference type="Gene3D" id="1.20.950.20">
    <property type="entry name" value="Transmembrane di-heme cytochromes, Chain C"/>
    <property type="match status" value="1"/>
</dbReference>
<dbReference type="Pfam" id="PF01292">
    <property type="entry name" value="Ni_hydr_CYTB"/>
    <property type="match status" value="1"/>
</dbReference>
<evidence type="ECO:0000256" key="6">
    <source>
        <dbReference type="SAM" id="Phobius"/>
    </source>
</evidence>
<dbReference type="HOGENOM" id="CLU_078451_0_0_4"/>
<organism evidence="8 9">
    <name type="scientific">Albidiferax ferrireducens (strain ATCC BAA-621 / DSM 15236 / T118)</name>
    <name type="common">Rhodoferax ferrireducens</name>
    <dbReference type="NCBI Taxonomy" id="338969"/>
    <lineage>
        <taxon>Bacteria</taxon>
        <taxon>Pseudomonadati</taxon>
        <taxon>Pseudomonadota</taxon>
        <taxon>Betaproteobacteria</taxon>
        <taxon>Burkholderiales</taxon>
        <taxon>Comamonadaceae</taxon>
        <taxon>Rhodoferax</taxon>
    </lineage>
</organism>
<evidence type="ECO:0000256" key="2">
    <source>
        <dbReference type="ARBA" id="ARBA00022475"/>
    </source>
</evidence>
<gene>
    <name evidence="8" type="ordered locus">Rfer_0599</name>
</gene>
<dbReference type="PANTHER" id="PTHR30485">
    <property type="entry name" value="NI/FE-HYDROGENASE 1 B-TYPE CYTOCHROME SUBUNIT"/>
    <property type="match status" value="1"/>
</dbReference>
<dbReference type="SUPFAM" id="SSF81342">
    <property type="entry name" value="Transmembrane di-heme cytochromes"/>
    <property type="match status" value="1"/>
</dbReference>
<sequence>MSHKVRVWDLPTRCFHWGLVVCFMGLITSAQIGGDAMAWHFRSGYAVLSLLLFRIIWGLVGGRWSRFTSFIYAPAAILAYVKGRGLPEHTVGHNPLGSGSVFAMLGFLLLQVMTGLVSDDEIANAGPLSQFVSNAVVSFATFYHAAIGRWVLIGLVVLHLSAIFFYHLKKRQNLVLPMLLGDKETDSAVMSSRDDLGSRTWALALFLGCTALVAGMVKLAG</sequence>
<reference evidence="9" key="1">
    <citation type="submission" date="2006-02" db="EMBL/GenBank/DDBJ databases">
        <title>Complete sequence of chromosome of Rhodoferax ferrireducens DSM 15236.</title>
        <authorList>
            <person name="Copeland A."/>
            <person name="Lucas S."/>
            <person name="Lapidus A."/>
            <person name="Barry K."/>
            <person name="Detter J.C."/>
            <person name="Glavina del Rio T."/>
            <person name="Hammon N."/>
            <person name="Israni S."/>
            <person name="Pitluck S."/>
            <person name="Brettin T."/>
            <person name="Bruce D."/>
            <person name="Han C."/>
            <person name="Tapia R."/>
            <person name="Gilna P."/>
            <person name="Kiss H."/>
            <person name="Schmutz J."/>
            <person name="Larimer F."/>
            <person name="Land M."/>
            <person name="Kyrpides N."/>
            <person name="Ivanova N."/>
            <person name="Richardson P."/>
        </authorList>
    </citation>
    <scope>NUCLEOTIDE SEQUENCE [LARGE SCALE GENOMIC DNA]</scope>
    <source>
        <strain evidence="9">ATCC BAA-621 / DSM 15236 / T118</strain>
    </source>
</reference>
<keyword evidence="2" id="KW-1003">Cell membrane</keyword>
<evidence type="ECO:0000256" key="5">
    <source>
        <dbReference type="ARBA" id="ARBA00023136"/>
    </source>
</evidence>
<dbReference type="STRING" id="338969.Rfer_0599"/>
<dbReference type="GO" id="GO:0005886">
    <property type="term" value="C:plasma membrane"/>
    <property type="evidence" value="ECO:0007669"/>
    <property type="project" value="UniProtKB-SubCell"/>
</dbReference>
<dbReference type="RefSeq" id="WP_011462923.1">
    <property type="nucleotide sequence ID" value="NC_007908.1"/>
</dbReference>
<dbReference type="GO" id="GO:0022904">
    <property type="term" value="P:respiratory electron transport chain"/>
    <property type="evidence" value="ECO:0007669"/>
    <property type="project" value="InterPro"/>
</dbReference>
<comment type="subcellular location">
    <subcellularLocation>
        <location evidence="1">Cell membrane</location>
        <topology evidence="1">Multi-pass membrane protein</topology>
    </subcellularLocation>
</comment>
<feature type="transmembrane region" description="Helical" evidence="6">
    <location>
        <begin position="64"/>
        <end position="81"/>
    </location>
</feature>
<proteinExistence type="predicted"/>
<evidence type="ECO:0000259" key="7">
    <source>
        <dbReference type="Pfam" id="PF01292"/>
    </source>
</evidence>
<feature type="transmembrane region" description="Helical" evidence="6">
    <location>
        <begin position="101"/>
        <end position="118"/>
    </location>
</feature>
<dbReference type="OrthoDB" id="196472at2"/>
<dbReference type="EMBL" id="CP000267">
    <property type="protein sequence ID" value="ABD68350.1"/>
    <property type="molecule type" value="Genomic_DNA"/>
</dbReference>
<feature type="transmembrane region" description="Helical" evidence="6">
    <location>
        <begin position="150"/>
        <end position="168"/>
    </location>
</feature>
<dbReference type="InterPro" id="IPR011577">
    <property type="entry name" value="Cyt_b561_bac/Ni-Hgenase"/>
</dbReference>
<dbReference type="KEGG" id="rfr:Rfer_0599"/>
<keyword evidence="3 6" id="KW-0812">Transmembrane</keyword>
<dbReference type="Proteomes" id="UP000008332">
    <property type="component" value="Chromosome"/>
</dbReference>
<keyword evidence="5 6" id="KW-0472">Membrane</keyword>
<name>Q221F3_ALBFT</name>
<accession>Q221F3</accession>
<protein>
    <submittedName>
        <fullName evidence="8">Cytochrome B561</fullName>
    </submittedName>
</protein>
<feature type="transmembrane region" description="Helical" evidence="6">
    <location>
        <begin position="39"/>
        <end position="57"/>
    </location>
</feature>
<dbReference type="eggNOG" id="COG3658">
    <property type="taxonomic scope" value="Bacteria"/>
</dbReference>
<evidence type="ECO:0000256" key="1">
    <source>
        <dbReference type="ARBA" id="ARBA00004651"/>
    </source>
</evidence>
<evidence type="ECO:0000256" key="4">
    <source>
        <dbReference type="ARBA" id="ARBA00022989"/>
    </source>
</evidence>
<dbReference type="InterPro" id="IPR016174">
    <property type="entry name" value="Di-haem_cyt_TM"/>
</dbReference>
<evidence type="ECO:0000313" key="8">
    <source>
        <dbReference type="EMBL" id="ABD68350.1"/>
    </source>
</evidence>
<dbReference type="GO" id="GO:0009055">
    <property type="term" value="F:electron transfer activity"/>
    <property type="evidence" value="ECO:0007669"/>
    <property type="project" value="InterPro"/>
</dbReference>
<feature type="domain" description="Cytochrome b561 bacterial/Ni-hydrogenase" evidence="7">
    <location>
        <begin position="7"/>
        <end position="179"/>
    </location>
</feature>
<dbReference type="GO" id="GO:0020037">
    <property type="term" value="F:heme binding"/>
    <property type="evidence" value="ECO:0007669"/>
    <property type="project" value="TreeGrafter"/>
</dbReference>
<dbReference type="InterPro" id="IPR051542">
    <property type="entry name" value="Hydrogenase_cytochrome"/>
</dbReference>